<dbReference type="Proteomes" id="UP001595912">
    <property type="component" value="Unassembled WGS sequence"/>
</dbReference>
<keyword evidence="1" id="KW-0812">Transmembrane</keyword>
<evidence type="ECO:0000256" key="1">
    <source>
        <dbReference type="SAM" id="Phobius"/>
    </source>
</evidence>
<comment type="caution">
    <text evidence="3">The sequence shown here is derived from an EMBL/GenBank/DDBJ whole genome shotgun (WGS) entry which is preliminary data.</text>
</comment>
<keyword evidence="4" id="KW-1185">Reference proteome</keyword>
<dbReference type="EMBL" id="JBHSIU010000019">
    <property type="protein sequence ID" value="MFC4999674.1"/>
    <property type="molecule type" value="Genomic_DNA"/>
</dbReference>
<reference evidence="4" key="1">
    <citation type="journal article" date="2019" name="Int. J. Syst. Evol. Microbiol.">
        <title>The Global Catalogue of Microorganisms (GCM) 10K type strain sequencing project: providing services to taxonomists for standard genome sequencing and annotation.</title>
        <authorList>
            <consortium name="The Broad Institute Genomics Platform"/>
            <consortium name="The Broad Institute Genome Sequencing Center for Infectious Disease"/>
            <person name="Wu L."/>
            <person name="Ma J."/>
        </authorList>
    </citation>
    <scope>NUCLEOTIDE SEQUENCE [LARGE SCALE GENOMIC DNA]</scope>
    <source>
        <strain evidence="4">CGMCC 4.7152</strain>
    </source>
</reference>
<proteinExistence type="predicted"/>
<organism evidence="3 4">
    <name type="scientific">Dactylosporangium cerinum</name>
    <dbReference type="NCBI Taxonomy" id="1434730"/>
    <lineage>
        <taxon>Bacteria</taxon>
        <taxon>Bacillati</taxon>
        <taxon>Actinomycetota</taxon>
        <taxon>Actinomycetes</taxon>
        <taxon>Micromonosporales</taxon>
        <taxon>Micromonosporaceae</taxon>
        <taxon>Dactylosporangium</taxon>
    </lineage>
</organism>
<feature type="domain" description="Low molecular weight protein antigen 6 PH" evidence="2">
    <location>
        <begin position="71"/>
        <end position="140"/>
    </location>
</feature>
<name>A0ABV9VU62_9ACTN</name>
<gene>
    <name evidence="3" type="ORF">ACFPIJ_17755</name>
</gene>
<feature type="transmembrane region" description="Helical" evidence="1">
    <location>
        <begin position="16"/>
        <end position="37"/>
    </location>
</feature>
<keyword evidence="1" id="KW-1133">Transmembrane helix</keyword>
<dbReference type="RefSeq" id="WP_380116810.1">
    <property type="nucleotide sequence ID" value="NZ_JBHSIU010000019.1"/>
</dbReference>
<dbReference type="Pfam" id="PF10756">
    <property type="entry name" value="bPH_6"/>
    <property type="match status" value="1"/>
</dbReference>
<evidence type="ECO:0000313" key="4">
    <source>
        <dbReference type="Proteomes" id="UP001595912"/>
    </source>
</evidence>
<evidence type="ECO:0000259" key="2">
    <source>
        <dbReference type="Pfam" id="PF10756"/>
    </source>
</evidence>
<feature type="transmembrane region" description="Helical" evidence="1">
    <location>
        <begin position="52"/>
        <end position="70"/>
    </location>
</feature>
<protein>
    <submittedName>
        <fullName evidence="3">PH domain-containing protein</fullName>
    </submittedName>
</protein>
<accession>A0ABV9VU62</accession>
<sequence length="153" mass="16374">MSVSSTVVARPRRARIIAFVLAAVVVVVFTLIALGLHGKTGDGPGYFQRGDQAAMIGLGICAALAILLMARPKVEADETGVRVQNIIGSYDLPWDVVRAVTFGRGSPWLTLDLHDDERVAVMAVQMTDKDHAVKAARRLRALHAASLTSSVVE</sequence>
<dbReference type="InterPro" id="IPR019692">
    <property type="entry name" value="CFP-6_PH"/>
</dbReference>
<evidence type="ECO:0000313" key="3">
    <source>
        <dbReference type="EMBL" id="MFC4999674.1"/>
    </source>
</evidence>
<keyword evidence="1" id="KW-0472">Membrane</keyword>